<sequence length="175" mass="19716">MALNFLSRRSLKGEKATLGTSFGSHFTPLGFIQLFLRFFQFVLGITVIALYAIDLDNARKAGKYTDSKWVWAVVCGTLGAIMALVAMLPSVKTWFFFFVDFFVFICYLIAFGIFGKMYIPENAEGNGGITRMKNAVWVLLTNMLLWFITAAWGGIAFWRNRSARTTHTGRANTHV</sequence>
<evidence type="ECO:0000313" key="3">
    <source>
        <dbReference type="Proteomes" id="UP000076837"/>
    </source>
</evidence>
<evidence type="ECO:0008006" key="4">
    <source>
        <dbReference type="Google" id="ProtNLM"/>
    </source>
</evidence>
<organism evidence="2 3">
    <name type="scientific">Didymella rabiei</name>
    <name type="common">Chickpea ascochyta blight fungus</name>
    <name type="synonym">Mycosphaerella rabiei</name>
    <dbReference type="NCBI Taxonomy" id="5454"/>
    <lineage>
        <taxon>Eukaryota</taxon>
        <taxon>Fungi</taxon>
        <taxon>Dikarya</taxon>
        <taxon>Ascomycota</taxon>
        <taxon>Pezizomycotina</taxon>
        <taxon>Dothideomycetes</taxon>
        <taxon>Pleosporomycetidae</taxon>
        <taxon>Pleosporales</taxon>
        <taxon>Pleosporineae</taxon>
        <taxon>Didymellaceae</taxon>
        <taxon>Ascochyta</taxon>
    </lineage>
</organism>
<reference evidence="2 3" key="1">
    <citation type="journal article" date="2016" name="Sci. Rep.">
        <title>Draft genome sequencing and secretome analysis of fungal phytopathogen Ascochyta rabiei provides insight into the necrotrophic effector repertoire.</title>
        <authorList>
            <person name="Verma S."/>
            <person name="Gazara R.K."/>
            <person name="Nizam S."/>
            <person name="Parween S."/>
            <person name="Chattopadhyay D."/>
            <person name="Verma P.K."/>
        </authorList>
    </citation>
    <scope>NUCLEOTIDE SEQUENCE [LARGE SCALE GENOMIC DNA]</scope>
    <source>
        <strain evidence="2 3">ArDII</strain>
    </source>
</reference>
<dbReference type="PANTHER" id="PTHR42083:SF1">
    <property type="entry name" value="MARVEL DOMAIN-CONTAINING PROTEIN"/>
    <property type="match status" value="1"/>
</dbReference>
<dbReference type="PANTHER" id="PTHR42083">
    <property type="entry name" value="MARVEL DOMAIN-CONTAINING PROTEIN"/>
    <property type="match status" value="1"/>
</dbReference>
<keyword evidence="1" id="KW-1133">Transmembrane helix</keyword>
<feature type="transmembrane region" description="Helical" evidence="1">
    <location>
        <begin position="31"/>
        <end position="53"/>
    </location>
</feature>
<proteinExistence type="predicted"/>
<feature type="transmembrane region" description="Helical" evidence="1">
    <location>
        <begin position="69"/>
        <end position="88"/>
    </location>
</feature>
<dbReference type="AlphaFoldDB" id="A0A162VDK4"/>
<feature type="transmembrane region" description="Helical" evidence="1">
    <location>
        <begin position="94"/>
        <end position="114"/>
    </location>
</feature>
<gene>
    <name evidence="2" type="ORF">ST47_g10528</name>
</gene>
<feature type="transmembrane region" description="Helical" evidence="1">
    <location>
        <begin position="135"/>
        <end position="158"/>
    </location>
</feature>
<keyword evidence="1" id="KW-0812">Transmembrane</keyword>
<comment type="caution">
    <text evidence="2">The sequence shown here is derived from an EMBL/GenBank/DDBJ whole genome shotgun (WGS) entry which is preliminary data.</text>
</comment>
<accession>A0A162VDK4</accession>
<keyword evidence="3" id="KW-1185">Reference proteome</keyword>
<dbReference type="EMBL" id="JYNV01000333">
    <property type="protein sequence ID" value="KZM18384.1"/>
    <property type="molecule type" value="Genomic_DNA"/>
</dbReference>
<dbReference type="Proteomes" id="UP000076837">
    <property type="component" value="Unassembled WGS sequence"/>
</dbReference>
<protein>
    <recommendedName>
        <fullName evidence="4">MARVEL domain-containing protein</fullName>
    </recommendedName>
</protein>
<keyword evidence="1" id="KW-0472">Membrane</keyword>
<name>A0A162VDK4_DIDRA</name>
<evidence type="ECO:0000256" key="1">
    <source>
        <dbReference type="SAM" id="Phobius"/>
    </source>
</evidence>
<evidence type="ECO:0000313" key="2">
    <source>
        <dbReference type="EMBL" id="KZM18384.1"/>
    </source>
</evidence>